<dbReference type="PATRIC" id="fig|1121326.3.peg.5875"/>
<name>A0A161W181_9CLOT</name>
<dbReference type="EMBL" id="LWAE01000013">
    <property type="protein sequence ID" value="KZL88910.1"/>
    <property type="molecule type" value="Genomic_DNA"/>
</dbReference>
<feature type="region of interest" description="Disordered" evidence="1">
    <location>
        <begin position="326"/>
        <end position="350"/>
    </location>
</feature>
<comment type="caution">
    <text evidence="3">The sequence shown here is derived from an EMBL/GenBank/DDBJ whole genome shotgun (WGS) entry which is preliminary data.</text>
</comment>
<dbReference type="GO" id="GO:0003676">
    <property type="term" value="F:nucleic acid binding"/>
    <property type="evidence" value="ECO:0007669"/>
    <property type="project" value="InterPro"/>
</dbReference>
<dbReference type="InterPro" id="IPR003615">
    <property type="entry name" value="HNH_nuc"/>
</dbReference>
<proteinExistence type="predicted"/>
<keyword evidence="3" id="KW-0255">Endonuclease</keyword>
<dbReference type="CDD" id="cd00085">
    <property type="entry name" value="HNHc"/>
    <property type="match status" value="1"/>
</dbReference>
<evidence type="ECO:0000313" key="3">
    <source>
        <dbReference type="EMBL" id="KZL88910.1"/>
    </source>
</evidence>
<reference evidence="3 4" key="1">
    <citation type="submission" date="2016-04" db="EMBL/GenBank/DDBJ databases">
        <title>Genome sequence of Clostridium magnum DSM 2767.</title>
        <authorList>
            <person name="Poehlein A."/>
            <person name="Uhlig R."/>
            <person name="Fischer R."/>
            <person name="Bahl H."/>
            <person name="Daniel R."/>
        </authorList>
    </citation>
    <scope>NUCLEOTIDE SEQUENCE [LARGE SCALE GENOMIC DNA]</scope>
    <source>
        <strain evidence="3 4">DSM 2767</strain>
    </source>
</reference>
<keyword evidence="3" id="KW-0540">Nuclease</keyword>
<feature type="domain" description="HNH nuclease" evidence="2">
    <location>
        <begin position="183"/>
        <end position="234"/>
    </location>
</feature>
<dbReference type="GO" id="GO:0004519">
    <property type="term" value="F:endonuclease activity"/>
    <property type="evidence" value="ECO:0007669"/>
    <property type="project" value="UniProtKB-KW"/>
</dbReference>
<accession>A0A161W181</accession>
<evidence type="ECO:0000256" key="1">
    <source>
        <dbReference type="SAM" id="MobiDB-lite"/>
    </source>
</evidence>
<keyword evidence="4" id="KW-1185">Reference proteome</keyword>
<protein>
    <submittedName>
        <fullName evidence="3">HNH endonuclease</fullName>
    </submittedName>
</protein>
<gene>
    <name evidence="3" type="ORF">CLMAG_58140</name>
</gene>
<dbReference type="GO" id="GO:0008270">
    <property type="term" value="F:zinc ion binding"/>
    <property type="evidence" value="ECO:0007669"/>
    <property type="project" value="InterPro"/>
</dbReference>
<dbReference type="RefSeq" id="WP_139264261.1">
    <property type="nucleotide sequence ID" value="NZ_FQXL01000030.1"/>
</dbReference>
<dbReference type="STRING" id="1121326.CLMAG_58140"/>
<feature type="compositionally biased region" description="Basic residues" evidence="1">
    <location>
        <begin position="334"/>
        <end position="349"/>
    </location>
</feature>
<dbReference type="Proteomes" id="UP000076603">
    <property type="component" value="Unassembled WGS sequence"/>
</dbReference>
<dbReference type="InterPro" id="IPR025938">
    <property type="entry name" value="RRXRR_dom"/>
</dbReference>
<dbReference type="AlphaFoldDB" id="A0A161W181"/>
<dbReference type="Pfam" id="PF01844">
    <property type="entry name" value="HNH"/>
    <property type="match status" value="1"/>
</dbReference>
<evidence type="ECO:0000259" key="2">
    <source>
        <dbReference type="SMART" id="SM00507"/>
    </source>
</evidence>
<keyword evidence="3" id="KW-0378">Hydrolase</keyword>
<organism evidence="3 4">
    <name type="scientific">Clostridium magnum DSM 2767</name>
    <dbReference type="NCBI Taxonomy" id="1121326"/>
    <lineage>
        <taxon>Bacteria</taxon>
        <taxon>Bacillati</taxon>
        <taxon>Bacillota</taxon>
        <taxon>Clostridia</taxon>
        <taxon>Eubacteriales</taxon>
        <taxon>Clostridiaceae</taxon>
        <taxon>Clostridium</taxon>
    </lineage>
</organism>
<dbReference type="InterPro" id="IPR047693">
    <property type="entry name" value="RNA-guided_IscB-like"/>
</dbReference>
<dbReference type="SMART" id="SM00507">
    <property type="entry name" value="HNHc"/>
    <property type="match status" value="1"/>
</dbReference>
<dbReference type="OrthoDB" id="9779761at2"/>
<dbReference type="NCBIfam" id="NF040563">
    <property type="entry name" value="guided_IscB"/>
    <property type="match status" value="1"/>
</dbReference>
<evidence type="ECO:0000313" key="4">
    <source>
        <dbReference type="Proteomes" id="UP000076603"/>
    </source>
</evidence>
<dbReference type="InterPro" id="IPR002711">
    <property type="entry name" value="HNH"/>
</dbReference>
<dbReference type="Pfam" id="PF14239">
    <property type="entry name" value="RRXRR"/>
    <property type="match status" value="1"/>
</dbReference>
<sequence>MRVYVINQRKEPLMPTSQRKARVLLKQGKAKIHSYNPFTIQLLSSTGETKQDITLGVDAGSKTIGISATTKKVELYSAELELRTDIVELLSTKKQYRRSRRNRKTRYRKSRFLNRVKSKNKGWLAPSIENKIQGHFRIIEKVNQLLPISETIVEVASFNIQKINNPTIQGKEYQQGNQLDFWNVREYVLFRDGHKCQGKKNCKGKILNVHHIESRKVGGNAPANLITLCEDCHNDYHSGKLNKTFKRGKSFKDSTFMGIMRWTFYNRLKEIYPNVKMTYGYITKTIRITNKLEKAHRIDARCISGNSLAKESDVWYHVKQVRKKKRSLHEAVARKGRKTPNRQSKRNSKNTKEIIYKEKKWCLYDKVKVNGGIGFISGFSGNMVYVQDIDGKYIQLSPKYKQISTDNIELINRNNNYICECIA</sequence>